<dbReference type="Pfam" id="PF00134">
    <property type="entry name" value="Cyclin_N"/>
    <property type="match status" value="1"/>
</dbReference>
<dbReference type="CDD" id="cd20547">
    <property type="entry name" value="CYCLIN_ScCTK2-like_rpt1"/>
    <property type="match status" value="1"/>
</dbReference>
<proteinExistence type="predicted"/>
<gene>
    <name evidence="2" type="primary">lsc1</name>
    <name evidence="2" type="ORF">DNF11_1402</name>
</gene>
<sequence length="351" mass="39593">MADRKAQVATVTDTLYFTPSQWDGCMARMRGDKISALKWNQMQMAACSFIAAVGAKLGCPQRTIGTAQLLYQRFHLFHAPTDFSLHEVALTCLFTSAKLNDTQKRVHEVVLASYVFRYPELISTPDRGDWIAHAHVSDVDQEMLHREQTAIVSLERLLLPCVCYNFQLRSPQILSWTIKLARHWRLSKSDADVAWRMACDSHRTNVAWLYTPLTVALGCLYAQEAMARGAPYPWHETASWGVALSDVTDVALKLLELYVQHTPALYMSARSERRVVPPHAVYPPPLGLLAWRAPTASEMEARLTQAQIYLRQKPLDERAPPPPPRSLDALLPPKATHDGARIIATRYILPI</sequence>
<accession>A0A3G2S4Y0</accession>
<dbReference type="AlphaFoldDB" id="A0A3G2S4Y0"/>
<dbReference type="STRING" id="425264.A0A3G2S4Y0"/>
<reference evidence="2 3" key="1">
    <citation type="submission" date="2018-10" db="EMBL/GenBank/DDBJ databases">
        <title>Complete genome sequence of Malassezia restricta CBS 7877.</title>
        <authorList>
            <person name="Morand S.C."/>
            <person name="Bertignac M."/>
            <person name="Iltis A."/>
            <person name="Kolder I."/>
            <person name="Pirovano W."/>
            <person name="Jourdain R."/>
            <person name="Clavaud C."/>
        </authorList>
    </citation>
    <scope>NUCLEOTIDE SEQUENCE [LARGE SCALE GENOMIC DNA]</scope>
    <source>
        <strain evidence="2 3">CBS 7877</strain>
    </source>
</reference>
<feature type="domain" description="Cyclin N-terminal" evidence="1">
    <location>
        <begin position="36"/>
        <end position="113"/>
    </location>
</feature>
<dbReference type="GO" id="GO:0006357">
    <property type="term" value="P:regulation of transcription by RNA polymerase II"/>
    <property type="evidence" value="ECO:0007669"/>
    <property type="project" value="InterPro"/>
</dbReference>
<protein>
    <submittedName>
        <fullName evidence="2">CTD kinase subunit beta</fullName>
    </submittedName>
</protein>
<dbReference type="InterPro" id="IPR043198">
    <property type="entry name" value="Cyclin/Ssn8"/>
</dbReference>
<keyword evidence="3" id="KW-1185">Reference proteome</keyword>
<dbReference type="Proteomes" id="UP000269793">
    <property type="component" value="Chromosome II"/>
</dbReference>
<dbReference type="GO" id="GO:0016538">
    <property type="term" value="F:cyclin-dependent protein serine/threonine kinase regulator activity"/>
    <property type="evidence" value="ECO:0007669"/>
    <property type="project" value="InterPro"/>
</dbReference>
<evidence type="ECO:0000313" key="2">
    <source>
        <dbReference type="EMBL" id="AYO42352.1"/>
    </source>
</evidence>
<keyword evidence="2" id="KW-0418">Kinase</keyword>
<dbReference type="EMBL" id="CP033149">
    <property type="protein sequence ID" value="AYO42352.1"/>
    <property type="molecule type" value="Genomic_DNA"/>
</dbReference>
<name>A0A3G2S4Y0_MALR7</name>
<dbReference type="VEuPathDB" id="FungiDB:DNF11_1402"/>
<dbReference type="Gene3D" id="1.10.472.10">
    <property type="entry name" value="Cyclin-like"/>
    <property type="match status" value="2"/>
</dbReference>
<dbReference type="PANTHER" id="PTHR10026">
    <property type="entry name" value="CYCLIN"/>
    <property type="match status" value="1"/>
</dbReference>
<dbReference type="OrthoDB" id="25002at2759"/>
<organism evidence="2 3">
    <name type="scientific">Malassezia restricta (strain ATCC 96810 / NBRC 103918 / CBS 7877)</name>
    <name type="common">Seborrheic dermatitis infection agent</name>
    <dbReference type="NCBI Taxonomy" id="425264"/>
    <lineage>
        <taxon>Eukaryota</taxon>
        <taxon>Fungi</taxon>
        <taxon>Dikarya</taxon>
        <taxon>Basidiomycota</taxon>
        <taxon>Ustilaginomycotina</taxon>
        <taxon>Malasseziomycetes</taxon>
        <taxon>Malasseziales</taxon>
        <taxon>Malasseziaceae</taxon>
        <taxon>Malassezia</taxon>
    </lineage>
</organism>
<dbReference type="GO" id="GO:0016301">
    <property type="term" value="F:kinase activity"/>
    <property type="evidence" value="ECO:0007669"/>
    <property type="project" value="UniProtKB-KW"/>
</dbReference>
<keyword evidence="2" id="KW-0808">Transferase</keyword>
<dbReference type="InterPro" id="IPR006671">
    <property type="entry name" value="Cyclin_N"/>
</dbReference>
<dbReference type="InterPro" id="IPR036915">
    <property type="entry name" value="Cyclin-like_sf"/>
</dbReference>
<evidence type="ECO:0000313" key="3">
    <source>
        <dbReference type="Proteomes" id="UP000269793"/>
    </source>
</evidence>
<evidence type="ECO:0000259" key="1">
    <source>
        <dbReference type="Pfam" id="PF00134"/>
    </source>
</evidence>
<dbReference type="SUPFAM" id="SSF47954">
    <property type="entry name" value="Cyclin-like"/>
    <property type="match status" value="2"/>
</dbReference>